<evidence type="ECO:0000313" key="2">
    <source>
        <dbReference type="Proteomes" id="UP000010469"/>
    </source>
</evidence>
<evidence type="ECO:0000313" key="1">
    <source>
        <dbReference type="EMBL" id="AFZ70221.1"/>
    </source>
</evidence>
<gene>
    <name evidence="1" type="ordered locus">Calag_0454</name>
</gene>
<organism evidence="1 2">
    <name type="scientific">Caldisphaera lagunensis (strain DSM 15908 / JCM 11604 / ANMR 0165 / IC-154)</name>
    <dbReference type="NCBI Taxonomy" id="1056495"/>
    <lineage>
        <taxon>Archaea</taxon>
        <taxon>Thermoproteota</taxon>
        <taxon>Thermoprotei</taxon>
        <taxon>Acidilobales</taxon>
        <taxon>Caldisphaeraceae</taxon>
        <taxon>Caldisphaera</taxon>
    </lineage>
</organism>
<dbReference type="EMBL" id="CP003378">
    <property type="protein sequence ID" value="AFZ70221.1"/>
    <property type="molecule type" value="Genomic_DNA"/>
</dbReference>
<dbReference type="eggNOG" id="arCOG05957">
    <property type="taxonomic scope" value="Archaea"/>
</dbReference>
<reference evidence="2" key="1">
    <citation type="submission" date="2012-03" db="EMBL/GenBank/DDBJ databases">
        <title>Complete genome of Caldisphaera lagunensis DSM 15908.</title>
        <authorList>
            <person name="Lucas S."/>
            <person name="Copeland A."/>
            <person name="Lapidus A."/>
            <person name="Glavina del Rio T."/>
            <person name="Dalin E."/>
            <person name="Tice H."/>
            <person name="Bruce D."/>
            <person name="Goodwin L."/>
            <person name="Pitluck S."/>
            <person name="Peters L."/>
            <person name="Mikhailova N."/>
            <person name="Teshima H."/>
            <person name="Kyrpides N."/>
            <person name="Mavromatis K."/>
            <person name="Ivanova N."/>
            <person name="Brettin T."/>
            <person name="Detter J.C."/>
            <person name="Han C."/>
            <person name="Larimer F."/>
            <person name="Land M."/>
            <person name="Hauser L."/>
            <person name="Markowitz V."/>
            <person name="Cheng J.-F."/>
            <person name="Hugenholtz P."/>
            <person name="Woyke T."/>
            <person name="Wu D."/>
            <person name="Spring S."/>
            <person name="Schroeder M."/>
            <person name="Brambilla E."/>
            <person name="Klenk H.-P."/>
            <person name="Eisen J.A."/>
        </authorList>
    </citation>
    <scope>NUCLEOTIDE SEQUENCE [LARGE SCALE GENOMIC DNA]</scope>
    <source>
        <strain evidence="2">DSM 15908 / JCM 11604 / IC-154</strain>
    </source>
</reference>
<proteinExistence type="predicted"/>
<name>L0A8Q5_CALLD</name>
<dbReference type="STRING" id="1056495.Calag_0454"/>
<keyword evidence="2" id="KW-1185">Reference proteome</keyword>
<dbReference type="KEGG" id="clg:Calag_0454"/>
<sequence length="112" mass="12972">MLSQKEMMKRKIESLISILRQKGLKVSSIEDKNTCFYSVSEYKNKIFALFFYIPKYSNYIITKLTVTIGGCEETLYGANGLFILEENESTLAEKIIEKLEYMKKVNFNADLS</sequence>
<protein>
    <recommendedName>
        <fullName evidence="3">DUF5655 domain-containing protein</fullName>
    </recommendedName>
</protein>
<dbReference type="InParanoid" id="L0A8Q5"/>
<dbReference type="Proteomes" id="UP000010469">
    <property type="component" value="Chromosome"/>
</dbReference>
<dbReference type="HOGENOM" id="CLU_2140081_0_0_2"/>
<accession>L0A8Q5</accession>
<evidence type="ECO:0008006" key="3">
    <source>
        <dbReference type="Google" id="ProtNLM"/>
    </source>
</evidence>
<dbReference type="AlphaFoldDB" id="L0A8Q5"/>